<evidence type="ECO:0000259" key="1">
    <source>
        <dbReference type="Pfam" id="PF04909"/>
    </source>
</evidence>
<protein>
    <submittedName>
        <fullName evidence="2">Amidohydrolase family protein</fullName>
    </submittedName>
</protein>
<dbReference type="PANTHER" id="PTHR35563">
    <property type="entry name" value="BARREL METAL-DEPENDENT HYDROLASE, PUTATIVE (AFU_ORTHOLOGUE AFUA_1G16240)-RELATED"/>
    <property type="match status" value="1"/>
</dbReference>
<comment type="caution">
    <text evidence="2">The sequence shown here is derived from an EMBL/GenBank/DDBJ whole genome shotgun (WGS) entry which is preliminary data.</text>
</comment>
<dbReference type="RefSeq" id="WP_217964734.1">
    <property type="nucleotide sequence ID" value="NZ_JAHTBN010000004.1"/>
</dbReference>
<evidence type="ECO:0000313" key="2">
    <source>
        <dbReference type="EMBL" id="MFC4202016.1"/>
    </source>
</evidence>
<organism evidence="2 3">
    <name type="scientific">Candidimonas humi</name>
    <dbReference type="NCBI Taxonomy" id="683355"/>
    <lineage>
        <taxon>Bacteria</taxon>
        <taxon>Pseudomonadati</taxon>
        <taxon>Pseudomonadota</taxon>
        <taxon>Betaproteobacteria</taxon>
        <taxon>Burkholderiales</taxon>
        <taxon>Alcaligenaceae</taxon>
        <taxon>Candidimonas</taxon>
    </lineage>
</organism>
<sequence length="289" mass="31758">MPPQPTSTTIPTGAIDTHAHVFEPGLPMLATRRYTPRYSATLANYLSLLDTHGLAGGVLIQPSFLGYDNHYLLDSLHRARGRCRGVVCLDPATPPAALRAMDAAGVAGMRLNLFGCEVPPLRDANWRALFSELNDLDWHVEVHCPASMLPRAMAPLLEYGCKLVIDHFGRPDGRPATDWEAMDYLCNSADSGRVWVKLSAAYRIWQAEGAAHSALSATQLLHAFSAQRLLWGSDWPHTEHELVGDVGLSLQYLSDWVPDVSERATILSDTPRLLFKFQGDIPCSHALAP</sequence>
<dbReference type="EMBL" id="JBHSBV010000004">
    <property type="protein sequence ID" value="MFC4202016.1"/>
    <property type="molecule type" value="Genomic_DNA"/>
</dbReference>
<proteinExistence type="predicted"/>
<dbReference type="Proteomes" id="UP001595848">
    <property type="component" value="Unassembled WGS sequence"/>
</dbReference>
<accession>A0ABV8NYJ6</accession>
<dbReference type="InterPro" id="IPR052358">
    <property type="entry name" value="Aro_Compnd_Degr_Hydrolases"/>
</dbReference>
<gene>
    <name evidence="2" type="ORF">ACFOY1_13735</name>
</gene>
<feature type="domain" description="Amidohydrolase-related" evidence="1">
    <location>
        <begin position="15"/>
        <end position="277"/>
    </location>
</feature>
<reference evidence="3" key="1">
    <citation type="journal article" date="2019" name="Int. J. Syst. Evol. Microbiol.">
        <title>The Global Catalogue of Microorganisms (GCM) 10K type strain sequencing project: providing services to taxonomists for standard genome sequencing and annotation.</title>
        <authorList>
            <consortium name="The Broad Institute Genomics Platform"/>
            <consortium name="The Broad Institute Genome Sequencing Center for Infectious Disease"/>
            <person name="Wu L."/>
            <person name="Ma J."/>
        </authorList>
    </citation>
    <scope>NUCLEOTIDE SEQUENCE [LARGE SCALE GENOMIC DNA]</scope>
    <source>
        <strain evidence="3">LMG 24813</strain>
    </source>
</reference>
<keyword evidence="3" id="KW-1185">Reference proteome</keyword>
<dbReference type="PANTHER" id="PTHR35563:SF2">
    <property type="entry name" value="BARREL METAL-DEPENDENT HYDROLASE, PUTATIVE (AFU_ORTHOLOGUE AFUA_1G16240)-RELATED"/>
    <property type="match status" value="1"/>
</dbReference>
<name>A0ABV8NYJ6_9BURK</name>
<dbReference type="InterPro" id="IPR006680">
    <property type="entry name" value="Amidohydro-rel"/>
</dbReference>
<evidence type="ECO:0000313" key="3">
    <source>
        <dbReference type="Proteomes" id="UP001595848"/>
    </source>
</evidence>
<dbReference type="Pfam" id="PF04909">
    <property type="entry name" value="Amidohydro_2"/>
    <property type="match status" value="1"/>
</dbReference>